<proteinExistence type="predicted"/>
<evidence type="ECO:0000313" key="2">
    <source>
        <dbReference type="Proteomes" id="UP000237105"/>
    </source>
</evidence>
<organism evidence="1 2">
    <name type="scientific">Parasponia andersonii</name>
    <name type="common">Sponia andersonii</name>
    <dbReference type="NCBI Taxonomy" id="3476"/>
    <lineage>
        <taxon>Eukaryota</taxon>
        <taxon>Viridiplantae</taxon>
        <taxon>Streptophyta</taxon>
        <taxon>Embryophyta</taxon>
        <taxon>Tracheophyta</taxon>
        <taxon>Spermatophyta</taxon>
        <taxon>Magnoliopsida</taxon>
        <taxon>eudicotyledons</taxon>
        <taxon>Gunneridae</taxon>
        <taxon>Pentapetalae</taxon>
        <taxon>rosids</taxon>
        <taxon>fabids</taxon>
        <taxon>Rosales</taxon>
        <taxon>Cannabaceae</taxon>
        <taxon>Parasponia</taxon>
    </lineage>
</organism>
<protein>
    <submittedName>
        <fullName evidence="1">Uncharacterized protein</fullName>
    </submittedName>
</protein>
<sequence>LWGPFLDRVPRGRLRGKTGHERVTSLKPRELHMILRGPEGCQEPNRSILDPRLVWPTSFPTSTAGGREAQEI</sequence>
<dbReference type="EMBL" id="JXTB01000087">
    <property type="protein sequence ID" value="PON65483.1"/>
    <property type="molecule type" value="Genomic_DNA"/>
</dbReference>
<keyword evidence="2" id="KW-1185">Reference proteome</keyword>
<evidence type="ECO:0000313" key="1">
    <source>
        <dbReference type="EMBL" id="PON65483.1"/>
    </source>
</evidence>
<gene>
    <name evidence="1" type="ORF">PanWU01x14_116460</name>
</gene>
<reference evidence="2" key="1">
    <citation type="submission" date="2016-06" db="EMBL/GenBank/DDBJ databases">
        <title>Parallel loss of symbiosis genes in relatives of nitrogen-fixing non-legume Parasponia.</title>
        <authorList>
            <person name="Van Velzen R."/>
            <person name="Holmer R."/>
            <person name="Bu F."/>
            <person name="Rutten L."/>
            <person name="Van Zeijl A."/>
            <person name="Liu W."/>
            <person name="Santuari L."/>
            <person name="Cao Q."/>
            <person name="Sharma T."/>
            <person name="Shen D."/>
            <person name="Roswanjaya Y."/>
            <person name="Wardhani T."/>
            <person name="Kalhor M.S."/>
            <person name="Jansen J."/>
            <person name="Van den Hoogen J."/>
            <person name="Gungor B."/>
            <person name="Hartog M."/>
            <person name="Hontelez J."/>
            <person name="Verver J."/>
            <person name="Yang W.-C."/>
            <person name="Schijlen E."/>
            <person name="Repin R."/>
            <person name="Schilthuizen M."/>
            <person name="Schranz E."/>
            <person name="Heidstra R."/>
            <person name="Miyata K."/>
            <person name="Fedorova E."/>
            <person name="Kohlen W."/>
            <person name="Bisseling T."/>
            <person name="Smit S."/>
            <person name="Geurts R."/>
        </authorList>
    </citation>
    <scope>NUCLEOTIDE SEQUENCE [LARGE SCALE GENOMIC DNA]</scope>
    <source>
        <strain evidence="2">cv. WU1-14</strain>
    </source>
</reference>
<dbReference type="AlphaFoldDB" id="A0A2P5CWR1"/>
<dbReference type="Proteomes" id="UP000237105">
    <property type="component" value="Unassembled WGS sequence"/>
</dbReference>
<name>A0A2P5CWR1_PARAD</name>
<comment type="caution">
    <text evidence="1">The sequence shown here is derived from an EMBL/GenBank/DDBJ whole genome shotgun (WGS) entry which is preliminary data.</text>
</comment>
<accession>A0A2P5CWR1</accession>
<feature type="non-terminal residue" evidence="1">
    <location>
        <position position="1"/>
    </location>
</feature>